<evidence type="ECO:0000313" key="2">
    <source>
        <dbReference type="EMBL" id="EEQ85704.1"/>
    </source>
</evidence>
<keyword evidence="3" id="KW-1185">Reference proteome</keyword>
<gene>
    <name evidence="2" type="ORF">BDCG_08973</name>
</gene>
<feature type="region of interest" description="Disordered" evidence="1">
    <location>
        <begin position="1"/>
        <end position="20"/>
    </location>
</feature>
<sequence length="110" mass="12176">MYGTRPNETKCEIHGPGGQSILNPPIKCLKVACLEDWKHRPESRANGAVVRSNPCQPSTGLALRAAVWRRMVKYNVGANCKTTAQPWFKNTKDLVSCPPIMICSKVGPWI</sequence>
<reference evidence="3" key="1">
    <citation type="journal article" date="2015" name="PLoS Genet.">
        <title>The dynamic genome and transcriptome of the human fungal pathogen Blastomyces and close relative Emmonsia.</title>
        <authorList>
            <person name="Munoz J.F."/>
            <person name="Gauthier G.M."/>
            <person name="Desjardins C.A."/>
            <person name="Gallo J.E."/>
            <person name="Holder J."/>
            <person name="Sullivan T.D."/>
            <person name="Marty A.J."/>
            <person name="Carmen J.C."/>
            <person name="Chen Z."/>
            <person name="Ding L."/>
            <person name="Gujja S."/>
            <person name="Magrini V."/>
            <person name="Misas E."/>
            <person name="Mitreva M."/>
            <person name="Priest M."/>
            <person name="Saif S."/>
            <person name="Whiston E.A."/>
            <person name="Young S."/>
            <person name="Zeng Q."/>
            <person name="Goldman W.E."/>
            <person name="Mardis E.R."/>
            <person name="Taylor J.W."/>
            <person name="McEwen J.G."/>
            <person name="Clay O.K."/>
            <person name="Klein B.S."/>
            <person name="Cuomo C.A."/>
        </authorList>
    </citation>
    <scope>NUCLEOTIDE SEQUENCE [LARGE SCALE GENOMIC DNA]</scope>
    <source>
        <strain evidence="3">ER-3 / ATCC MYA-2586</strain>
    </source>
</reference>
<name>A0ABP2ESX1_AJEDR</name>
<proteinExistence type="predicted"/>
<dbReference type="GeneID" id="69030450"/>
<protein>
    <submittedName>
        <fullName evidence="2">Uncharacterized protein</fullName>
    </submittedName>
</protein>
<evidence type="ECO:0000256" key="1">
    <source>
        <dbReference type="SAM" id="MobiDB-lite"/>
    </source>
</evidence>
<organism evidence="2 3">
    <name type="scientific">Ajellomyces dermatitidis (strain ER-3 / ATCC MYA-2586)</name>
    <name type="common">Blastomyces dermatitidis</name>
    <dbReference type="NCBI Taxonomy" id="559297"/>
    <lineage>
        <taxon>Eukaryota</taxon>
        <taxon>Fungi</taxon>
        <taxon>Dikarya</taxon>
        <taxon>Ascomycota</taxon>
        <taxon>Pezizomycotina</taxon>
        <taxon>Eurotiomycetes</taxon>
        <taxon>Eurotiomycetidae</taxon>
        <taxon>Onygenales</taxon>
        <taxon>Ajellomycetaceae</taxon>
        <taxon>Blastomyces</taxon>
    </lineage>
</organism>
<accession>A0ABP2ESX1</accession>
<dbReference type="RefSeq" id="XP_045273394.1">
    <property type="nucleotide sequence ID" value="XM_045424744.1"/>
</dbReference>
<dbReference type="Proteomes" id="UP000002039">
    <property type="component" value="Unassembled WGS sequence"/>
</dbReference>
<evidence type="ECO:0000313" key="3">
    <source>
        <dbReference type="Proteomes" id="UP000002039"/>
    </source>
</evidence>
<dbReference type="EMBL" id="EQ999985">
    <property type="protein sequence ID" value="EEQ85704.1"/>
    <property type="molecule type" value="Genomic_DNA"/>
</dbReference>